<dbReference type="EMBL" id="JAHXZJ010000747">
    <property type="protein sequence ID" value="KAH0557504.1"/>
    <property type="molecule type" value="Genomic_DNA"/>
</dbReference>
<sequence>MKKNKENENELIIDNEQNEESDTEAFQSNNRELNNLATETEKDRITVREIQHISEHNVTEAIYNDNSEIPKLKPVVLKKLKEGRFVVKKPKKPNKKSKIKHVQQKINSKMILLFKKKSV</sequence>
<evidence type="ECO:0000313" key="3">
    <source>
        <dbReference type="Proteomes" id="UP000826195"/>
    </source>
</evidence>
<reference evidence="2 3" key="1">
    <citation type="journal article" date="2021" name="J. Hered.">
        <title>A chromosome-level genome assembly of the parasitoid wasp, Cotesia glomerata (Hymenoptera: Braconidae).</title>
        <authorList>
            <person name="Pinto B.J."/>
            <person name="Weis J.J."/>
            <person name="Gamble T."/>
            <person name="Ode P.J."/>
            <person name="Paul R."/>
            <person name="Zaspel J.M."/>
        </authorList>
    </citation>
    <scope>NUCLEOTIDE SEQUENCE [LARGE SCALE GENOMIC DNA]</scope>
    <source>
        <strain evidence="2">CgM1</strain>
    </source>
</reference>
<protein>
    <submittedName>
        <fullName evidence="2">Uncharacterized protein</fullName>
    </submittedName>
</protein>
<gene>
    <name evidence="2" type="ORF">KQX54_007162</name>
</gene>
<dbReference type="AlphaFoldDB" id="A0AAV7IC14"/>
<dbReference type="Proteomes" id="UP000826195">
    <property type="component" value="Unassembled WGS sequence"/>
</dbReference>
<comment type="caution">
    <text evidence="2">The sequence shown here is derived from an EMBL/GenBank/DDBJ whole genome shotgun (WGS) entry which is preliminary data.</text>
</comment>
<evidence type="ECO:0000313" key="2">
    <source>
        <dbReference type="EMBL" id="KAH0557504.1"/>
    </source>
</evidence>
<proteinExistence type="predicted"/>
<evidence type="ECO:0000256" key="1">
    <source>
        <dbReference type="SAM" id="MobiDB-lite"/>
    </source>
</evidence>
<accession>A0AAV7IC14</accession>
<feature type="compositionally biased region" description="Acidic residues" evidence="1">
    <location>
        <begin position="9"/>
        <end position="23"/>
    </location>
</feature>
<feature type="compositionally biased region" description="Polar residues" evidence="1">
    <location>
        <begin position="24"/>
        <end position="38"/>
    </location>
</feature>
<keyword evidence="3" id="KW-1185">Reference proteome</keyword>
<organism evidence="2 3">
    <name type="scientific">Cotesia glomerata</name>
    <name type="common">Lepidopteran parasitic wasp</name>
    <name type="synonym">Apanteles glomeratus</name>
    <dbReference type="NCBI Taxonomy" id="32391"/>
    <lineage>
        <taxon>Eukaryota</taxon>
        <taxon>Metazoa</taxon>
        <taxon>Ecdysozoa</taxon>
        <taxon>Arthropoda</taxon>
        <taxon>Hexapoda</taxon>
        <taxon>Insecta</taxon>
        <taxon>Pterygota</taxon>
        <taxon>Neoptera</taxon>
        <taxon>Endopterygota</taxon>
        <taxon>Hymenoptera</taxon>
        <taxon>Apocrita</taxon>
        <taxon>Ichneumonoidea</taxon>
        <taxon>Braconidae</taxon>
        <taxon>Microgastrinae</taxon>
        <taxon>Cotesia</taxon>
    </lineage>
</organism>
<feature type="region of interest" description="Disordered" evidence="1">
    <location>
        <begin position="1"/>
        <end position="40"/>
    </location>
</feature>
<name>A0AAV7IC14_COTGL</name>